<dbReference type="GO" id="GO:0044781">
    <property type="term" value="P:bacterial-type flagellum organization"/>
    <property type="evidence" value="ECO:0007669"/>
    <property type="project" value="UniProtKB-KW"/>
</dbReference>
<dbReference type="OrthoDB" id="7304298at2"/>
<dbReference type="EMBL" id="FNWO01000010">
    <property type="protein sequence ID" value="SEH45543.1"/>
    <property type="molecule type" value="Genomic_DNA"/>
</dbReference>
<name>A0A1H6IEH5_MAGFU</name>
<evidence type="ECO:0000256" key="4">
    <source>
        <dbReference type="ARBA" id="ARBA00022448"/>
    </source>
</evidence>
<evidence type="ECO:0000256" key="1">
    <source>
        <dbReference type="ARBA" id="ARBA00003041"/>
    </source>
</evidence>
<feature type="region of interest" description="Disordered" evidence="8">
    <location>
        <begin position="11"/>
        <end position="52"/>
    </location>
</feature>
<comment type="similarity">
    <text evidence="2">Belongs to the FliH family.</text>
</comment>
<dbReference type="InterPro" id="IPR051472">
    <property type="entry name" value="T3SS_Stator/FliH"/>
</dbReference>
<feature type="domain" description="Flagellar assembly protein FliH/Type III secretion system HrpE" evidence="9">
    <location>
        <begin position="92"/>
        <end position="197"/>
    </location>
</feature>
<keyword evidence="10" id="KW-0282">Flagellum</keyword>
<evidence type="ECO:0000313" key="11">
    <source>
        <dbReference type="Proteomes" id="UP000182983"/>
    </source>
</evidence>
<keyword evidence="7" id="KW-1006">Bacterial flagellum protein export</keyword>
<keyword evidence="11" id="KW-1185">Reference proteome</keyword>
<gene>
    <name evidence="10" type="ORF">SAMN04244559_02420</name>
</gene>
<dbReference type="NCBIfam" id="NF004692">
    <property type="entry name" value="PRK06032.1-3"/>
    <property type="match status" value="1"/>
</dbReference>
<dbReference type="PANTHER" id="PTHR34982">
    <property type="entry name" value="YOP PROTEINS TRANSLOCATION PROTEIN L"/>
    <property type="match status" value="1"/>
</dbReference>
<dbReference type="GO" id="GO:0015031">
    <property type="term" value="P:protein transport"/>
    <property type="evidence" value="ECO:0007669"/>
    <property type="project" value="UniProtKB-KW"/>
</dbReference>
<protein>
    <recommendedName>
        <fullName evidence="3">Flagellar assembly protein FliH</fullName>
    </recommendedName>
</protein>
<organism evidence="10 11">
    <name type="scientific">Magnetospirillum fulvum</name>
    <name type="common">Rhodospirillum fulvum</name>
    <dbReference type="NCBI Taxonomy" id="1082"/>
    <lineage>
        <taxon>Bacteria</taxon>
        <taxon>Pseudomonadati</taxon>
        <taxon>Pseudomonadota</taxon>
        <taxon>Alphaproteobacteria</taxon>
        <taxon>Rhodospirillales</taxon>
        <taxon>Rhodospirillaceae</taxon>
        <taxon>Magnetospirillum</taxon>
    </lineage>
</organism>
<sequence length="236" mass="25437">MAYRKYMFDLDFDPPGGGTRSRGAAAKDAEPATPAPAPPPVEAAPPPPTFSEEDLQLVRDSAFEEGRRRGLDEATQATERQLADAVTLLASGFAALTEAEARSADEAQRVAARVAMAVLRKVLPAACEANAFEEVIRTVLDCFSNVLDEPRIIVRVVPDLVDPVRERLEAQASQHGFEGRVVVQADPRLPPGDCRVEWTDGGAERDQVRLIADIEAAVERALAPPERNSEAADAES</sequence>
<reference evidence="11" key="1">
    <citation type="submission" date="2016-10" db="EMBL/GenBank/DDBJ databases">
        <authorList>
            <person name="Varghese N."/>
            <person name="Submissions S."/>
        </authorList>
    </citation>
    <scope>NUCLEOTIDE SEQUENCE [LARGE SCALE GENOMIC DNA]</scope>
    <source>
        <strain evidence="11">DSM 13234</strain>
    </source>
</reference>
<keyword evidence="10" id="KW-0969">Cilium</keyword>
<dbReference type="Proteomes" id="UP000182983">
    <property type="component" value="Unassembled WGS sequence"/>
</dbReference>
<evidence type="ECO:0000256" key="5">
    <source>
        <dbReference type="ARBA" id="ARBA00022795"/>
    </source>
</evidence>
<accession>A0A1H6IEH5</accession>
<dbReference type="InterPro" id="IPR018035">
    <property type="entry name" value="Flagellar_FliH/T3SS_HrpE"/>
</dbReference>
<comment type="function">
    <text evidence="1">Needed for flagellar regrowth and assembly.</text>
</comment>
<dbReference type="AlphaFoldDB" id="A0A1H6IEH5"/>
<keyword evidence="6" id="KW-0653">Protein transport</keyword>
<evidence type="ECO:0000256" key="3">
    <source>
        <dbReference type="ARBA" id="ARBA00016507"/>
    </source>
</evidence>
<evidence type="ECO:0000256" key="2">
    <source>
        <dbReference type="ARBA" id="ARBA00006602"/>
    </source>
</evidence>
<dbReference type="PANTHER" id="PTHR34982:SF1">
    <property type="entry name" value="FLAGELLAR ASSEMBLY PROTEIN FLIH"/>
    <property type="match status" value="1"/>
</dbReference>
<keyword evidence="5" id="KW-1005">Bacterial flagellum biogenesis</keyword>
<evidence type="ECO:0000256" key="8">
    <source>
        <dbReference type="SAM" id="MobiDB-lite"/>
    </source>
</evidence>
<evidence type="ECO:0000256" key="7">
    <source>
        <dbReference type="ARBA" id="ARBA00023225"/>
    </source>
</evidence>
<dbReference type="Pfam" id="PF02108">
    <property type="entry name" value="FliH"/>
    <property type="match status" value="1"/>
</dbReference>
<evidence type="ECO:0000259" key="9">
    <source>
        <dbReference type="Pfam" id="PF02108"/>
    </source>
</evidence>
<proteinExistence type="inferred from homology"/>
<dbReference type="RefSeq" id="WP_074768913.1">
    <property type="nucleotide sequence ID" value="NZ_FNWO01000010.1"/>
</dbReference>
<feature type="compositionally biased region" description="Pro residues" evidence="8">
    <location>
        <begin position="33"/>
        <end position="49"/>
    </location>
</feature>
<evidence type="ECO:0000313" key="10">
    <source>
        <dbReference type="EMBL" id="SEH45543.1"/>
    </source>
</evidence>
<dbReference type="GO" id="GO:0005829">
    <property type="term" value="C:cytosol"/>
    <property type="evidence" value="ECO:0007669"/>
    <property type="project" value="TreeGrafter"/>
</dbReference>
<keyword evidence="4" id="KW-0813">Transport</keyword>
<keyword evidence="10" id="KW-0966">Cell projection</keyword>
<evidence type="ECO:0000256" key="6">
    <source>
        <dbReference type="ARBA" id="ARBA00022927"/>
    </source>
</evidence>